<keyword evidence="2" id="KW-1185">Reference proteome</keyword>
<evidence type="ECO:0008006" key="3">
    <source>
        <dbReference type="Google" id="ProtNLM"/>
    </source>
</evidence>
<organism evidence="1 2">
    <name type="scientific">Saccharothrix mutabilis subsp. mutabilis</name>
    <dbReference type="NCBI Taxonomy" id="66855"/>
    <lineage>
        <taxon>Bacteria</taxon>
        <taxon>Bacillati</taxon>
        <taxon>Actinomycetota</taxon>
        <taxon>Actinomycetes</taxon>
        <taxon>Pseudonocardiales</taxon>
        <taxon>Pseudonocardiaceae</taxon>
        <taxon>Saccharothrix</taxon>
    </lineage>
</organism>
<name>A0ABN0URY4_9PSEU</name>
<evidence type="ECO:0000313" key="2">
    <source>
        <dbReference type="Proteomes" id="UP001500416"/>
    </source>
</evidence>
<accession>A0ABN0URY4</accession>
<reference evidence="1 2" key="1">
    <citation type="journal article" date="2019" name="Int. J. Syst. Evol. Microbiol.">
        <title>The Global Catalogue of Microorganisms (GCM) 10K type strain sequencing project: providing services to taxonomists for standard genome sequencing and annotation.</title>
        <authorList>
            <consortium name="The Broad Institute Genomics Platform"/>
            <consortium name="The Broad Institute Genome Sequencing Center for Infectious Disease"/>
            <person name="Wu L."/>
            <person name="Ma J."/>
        </authorList>
    </citation>
    <scope>NUCLEOTIDE SEQUENCE [LARGE SCALE GENOMIC DNA]</scope>
    <source>
        <strain evidence="1 2">JCM 3380</strain>
    </source>
</reference>
<sequence>MLTPQDVEDAVGGFAAADRDSLADHARHVRDTARRKGLTVLAASLDVDTVVFDDEVTLDQALDAAAACGAVLLYLNHRTVNAAAVLAAAGDHLAEADHRRLRTTLDRIDGWTRQVEVGFAHGGVVNLWSAVAAWSEPLEQLTDTAADRVRTARWSPEVDDEEEAPQHLPENVVRRWVDTVAADPGFRRATWRGHQAAARGVPGLTELLGNPRLRWHENHIVSAALELVRDQVEQQEQALLPRRADLAARLAADPGYAACITAAARKRYAAEWMVEHAEGLRLSADWVGELVALAKKTPTGQLSL</sequence>
<protein>
    <recommendedName>
        <fullName evidence="3">PE-PGRS family protein</fullName>
    </recommendedName>
</protein>
<dbReference type="RefSeq" id="WP_343939212.1">
    <property type="nucleotide sequence ID" value="NZ_BAAABU010000028.1"/>
</dbReference>
<proteinExistence type="predicted"/>
<comment type="caution">
    <text evidence="1">The sequence shown here is derived from an EMBL/GenBank/DDBJ whole genome shotgun (WGS) entry which is preliminary data.</text>
</comment>
<gene>
    <name evidence="1" type="ORF">GCM10010492_70400</name>
</gene>
<dbReference type="Proteomes" id="UP001500416">
    <property type="component" value="Unassembled WGS sequence"/>
</dbReference>
<evidence type="ECO:0000313" key="1">
    <source>
        <dbReference type="EMBL" id="GAA0259364.1"/>
    </source>
</evidence>
<dbReference type="EMBL" id="BAAABU010000028">
    <property type="protein sequence ID" value="GAA0259364.1"/>
    <property type="molecule type" value="Genomic_DNA"/>
</dbReference>